<accession>A0A9D4CRS2</accession>
<reference evidence="1" key="2">
    <citation type="submission" date="2020-11" db="EMBL/GenBank/DDBJ databases">
        <authorList>
            <person name="McCartney M.A."/>
            <person name="Auch B."/>
            <person name="Kono T."/>
            <person name="Mallez S."/>
            <person name="Becker A."/>
            <person name="Gohl D.M."/>
            <person name="Silverstein K.A.T."/>
            <person name="Koren S."/>
            <person name="Bechman K.B."/>
            <person name="Herman A."/>
            <person name="Abrahante J.E."/>
            <person name="Garbe J."/>
        </authorList>
    </citation>
    <scope>NUCLEOTIDE SEQUENCE</scope>
    <source>
        <strain evidence="1">Duluth1</strain>
        <tissue evidence="1">Whole animal</tissue>
    </source>
</reference>
<proteinExistence type="predicted"/>
<reference evidence="1" key="1">
    <citation type="journal article" date="2019" name="bioRxiv">
        <title>The Genome of the Zebra Mussel, Dreissena polymorpha: A Resource for Invasive Species Research.</title>
        <authorList>
            <person name="McCartney M.A."/>
            <person name="Auch B."/>
            <person name="Kono T."/>
            <person name="Mallez S."/>
            <person name="Zhang Y."/>
            <person name="Obille A."/>
            <person name="Becker A."/>
            <person name="Abrahante J.E."/>
            <person name="Garbe J."/>
            <person name="Badalamenti J.P."/>
            <person name="Herman A."/>
            <person name="Mangelson H."/>
            <person name="Liachko I."/>
            <person name="Sullivan S."/>
            <person name="Sone E.D."/>
            <person name="Koren S."/>
            <person name="Silverstein K.A.T."/>
            <person name="Beckman K.B."/>
            <person name="Gohl D.M."/>
        </authorList>
    </citation>
    <scope>NUCLEOTIDE SEQUENCE</scope>
    <source>
        <strain evidence="1">Duluth1</strain>
        <tissue evidence="1">Whole animal</tissue>
    </source>
</reference>
<sequence length="79" mass="8836">MTHAKWPYLGSALVDSDLDPSSNKAYVAGDINSTNLLVILGYGSKKETFTCEQPCPIRGKENFKEISRKPNESWEKNSE</sequence>
<dbReference type="Proteomes" id="UP000828390">
    <property type="component" value="Unassembled WGS sequence"/>
</dbReference>
<evidence type="ECO:0000313" key="2">
    <source>
        <dbReference type="EMBL" id="KAH3753429.1"/>
    </source>
</evidence>
<protein>
    <submittedName>
        <fullName evidence="1">Uncharacterized protein</fullName>
    </submittedName>
</protein>
<gene>
    <name evidence="1" type="ORF">DPMN_055028</name>
    <name evidence="2" type="ORF">DPMN_188065</name>
</gene>
<dbReference type="AlphaFoldDB" id="A0A9D4CRS2"/>
<keyword evidence="3" id="KW-1185">Reference proteome</keyword>
<organism evidence="1 3">
    <name type="scientific">Dreissena polymorpha</name>
    <name type="common">Zebra mussel</name>
    <name type="synonym">Mytilus polymorpha</name>
    <dbReference type="NCBI Taxonomy" id="45954"/>
    <lineage>
        <taxon>Eukaryota</taxon>
        <taxon>Metazoa</taxon>
        <taxon>Spiralia</taxon>
        <taxon>Lophotrochozoa</taxon>
        <taxon>Mollusca</taxon>
        <taxon>Bivalvia</taxon>
        <taxon>Autobranchia</taxon>
        <taxon>Heteroconchia</taxon>
        <taxon>Euheterodonta</taxon>
        <taxon>Imparidentia</taxon>
        <taxon>Neoheterodontei</taxon>
        <taxon>Myida</taxon>
        <taxon>Dreissenoidea</taxon>
        <taxon>Dreissenidae</taxon>
        <taxon>Dreissena</taxon>
    </lineage>
</organism>
<evidence type="ECO:0000313" key="1">
    <source>
        <dbReference type="EMBL" id="KAH3729065.1"/>
    </source>
</evidence>
<evidence type="ECO:0000313" key="3">
    <source>
        <dbReference type="Proteomes" id="UP000828390"/>
    </source>
</evidence>
<dbReference type="EMBL" id="JAIWYP010000010">
    <property type="protein sequence ID" value="KAH3753429.1"/>
    <property type="molecule type" value="Genomic_DNA"/>
</dbReference>
<comment type="caution">
    <text evidence="1">The sequence shown here is derived from an EMBL/GenBank/DDBJ whole genome shotgun (WGS) entry which is preliminary data.</text>
</comment>
<dbReference type="EMBL" id="JAIWYP010000012">
    <property type="protein sequence ID" value="KAH3729065.1"/>
    <property type="molecule type" value="Genomic_DNA"/>
</dbReference>
<name>A0A9D4CRS2_DREPO</name>